<dbReference type="PANTHER" id="PTHR13504">
    <property type="entry name" value="FIDO DOMAIN-CONTAINING PROTEIN DDB_G0283145"/>
    <property type="match status" value="1"/>
</dbReference>
<dbReference type="AlphaFoldDB" id="A0A6J7P6P6"/>
<dbReference type="InterPro" id="IPR003812">
    <property type="entry name" value="Fido"/>
</dbReference>
<accession>A0A6J7P6P6</accession>
<dbReference type="PANTHER" id="PTHR13504:SF38">
    <property type="entry name" value="FIDO DOMAIN-CONTAINING PROTEIN"/>
    <property type="match status" value="1"/>
</dbReference>
<protein>
    <submittedName>
        <fullName evidence="2">Unannotated protein</fullName>
    </submittedName>
</protein>
<evidence type="ECO:0000313" key="2">
    <source>
        <dbReference type="EMBL" id="CAB4998482.1"/>
    </source>
</evidence>
<reference evidence="2" key="1">
    <citation type="submission" date="2020-05" db="EMBL/GenBank/DDBJ databases">
        <authorList>
            <person name="Chiriac C."/>
            <person name="Salcher M."/>
            <person name="Ghai R."/>
            <person name="Kavagutti S V."/>
        </authorList>
    </citation>
    <scope>NUCLEOTIDE SEQUENCE</scope>
</reference>
<dbReference type="Pfam" id="PF02661">
    <property type="entry name" value="Fic"/>
    <property type="match status" value="1"/>
</dbReference>
<dbReference type="InterPro" id="IPR040198">
    <property type="entry name" value="Fido_containing"/>
</dbReference>
<proteinExistence type="predicted"/>
<dbReference type="InterPro" id="IPR036597">
    <property type="entry name" value="Fido-like_dom_sf"/>
</dbReference>
<feature type="domain" description="Fido" evidence="1">
    <location>
        <begin position="106"/>
        <end position="258"/>
    </location>
</feature>
<dbReference type="EMBL" id="CAFBOM010000263">
    <property type="protein sequence ID" value="CAB4998482.1"/>
    <property type="molecule type" value="Genomic_DNA"/>
</dbReference>
<organism evidence="2">
    <name type="scientific">freshwater metagenome</name>
    <dbReference type="NCBI Taxonomy" id="449393"/>
    <lineage>
        <taxon>unclassified sequences</taxon>
        <taxon>metagenomes</taxon>
        <taxon>ecological metagenomes</taxon>
    </lineage>
</organism>
<evidence type="ECO:0000259" key="1">
    <source>
        <dbReference type="PROSITE" id="PS51459"/>
    </source>
</evidence>
<name>A0A6J7P6P6_9ZZZZ</name>
<dbReference type="Gene3D" id="1.10.3290.10">
    <property type="entry name" value="Fido-like domain"/>
    <property type="match status" value="1"/>
</dbReference>
<dbReference type="SUPFAM" id="SSF140931">
    <property type="entry name" value="Fic-like"/>
    <property type="match status" value="1"/>
</dbReference>
<dbReference type="PROSITE" id="PS51459">
    <property type="entry name" value="FIDO"/>
    <property type="match status" value="1"/>
</dbReference>
<sequence length="375" mass="42028">MLFTAPTLKDTDLALLEEIGEYRSRLRWQLHEPKRWTGSLRRLSFARNIQGSNSIEGFVAGLDDAAAVVARQDPISVDEGTRQALVGYREAMTYVLQMSDDDDFAYDERLLKSLHFMMTSDSLANRPGLWRTGAIFVRRDIDGSIVYEGPDIGEVPHLIRELCGSLNESSTEPPLVRAALAHLNLVMVHPFRDGNGRAARCLQSLVLARTGVLSPVFMSIEEYLGQHTQEYYDVLATVGGGSWQPARDTRPWVEFMMTAHVRQAQTLLDRVRESEHLWMALSELVADLRLPERSLTALFDAAQGMQVRNGTYRASFEIASEQISEQTAGGDLRRLVEAGLLETRGERRGRHYVAGAPLVELMDRIRGGRSISALR</sequence>
<gene>
    <name evidence="2" type="ORF">UFOPK3957_01432</name>
</gene>